<name>A0A444MHE9_9SPHI</name>
<dbReference type="Proteomes" id="UP000286701">
    <property type="component" value="Unassembled WGS sequence"/>
</dbReference>
<feature type="domain" description="M23ase beta-sheet core" evidence="1">
    <location>
        <begin position="96"/>
        <end position="193"/>
    </location>
</feature>
<dbReference type="InterPro" id="IPR050570">
    <property type="entry name" value="Cell_wall_metabolism_enzyme"/>
</dbReference>
<dbReference type="Pfam" id="PF01551">
    <property type="entry name" value="Peptidase_M23"/>
    <property type="match status" value="1"/>
</dbReference>
<gene>
    <name evidence="2" type="ORF">EPL05_23010</name>
</gene>
<keyword evidence="3" id="KW-1185">Reference proteome</keyword>
<dbReference type="GO" id="GO:0004222">
    <property type="term" value="F:metalloendopeptidase activity"/>
    <property type="evidence" value="ECO:0007669"/>
    <property type="project" value="TreeGrafter"/>
</dbReference>
<dbReference type="PANTHER" id="PTHR21666">
    <property type="entry name" value="PEPTIDASE-RELATED"/>
    <property type="match status" value="1"/>
</dbReference>
<dbReference type="SUPFAM" id="SSF51261">
    <property type="entry name" value="Duplicated hybrid motif"/>
    <property type="match status" value="1"/>
</dbReference>
<accession>A0A444MHE9</accession>
<reference evidence="2 3" key="1">
    <citation type="submission" date="2019-01" db="EMBL/GenBank/DDBJ databases">
        <title>Mucilaginibacter antarcticum sp. nov., isolated from antarctic soil.</title>
        <authorList>
            <person name="Yan Y.-Q."/>
            <person name="Du Z.-J."/>
        </authorList>
    </citation>
    <scope>NUCLEOTIDE SEQUENCE [LARGE SCALE GENOMIC DNA]</scope>
    <source>
        <strain evidence="2 3">F01003</strain>
    </source>
</reference>
<dbReference type="RefSeq" id="WP_128536337.1">
    <property type="nucleotide sequence ID" value="NZ_SBIW01000030.1"/>
</dbReference>
<evidence type="ECO:0000259" key="1">
    <source>
        <dbReference type="Pfam" id="PF01551"/>
    </source>
</evidence>
<proteinExistence type="predicted"/>
<dbReference type="PANTHER" id="PTHR21666:SF270">
    <property type="entry name" value="MUREIN HYDROLASE ACTIVATOR ENVC"/>
    <property type="match status" value="1"/>
</dbReference>
<dbReference type="AlphaFoldDB" id="A0A444MHE9"/>
<dbReference type="InterPro" id="IPR011055">
    <property type="entry name" value="Dup_hybrid_motif"/>
</dbReference>
<dbReference type="OrthoDB" id="9801052at2"/>
<organism evidence="2 3">
    <name type="scientific">Mucilaginibacter gilvus</name>
    <dbReference type="NCBI Taxonomy" id="2305909"/>
    <lineage>
        <taxon>Bacteria</taxon>
        <taxon>Pseudomonadati</taxon>
        <taxon>Bacteroidota</taxon>
        <taxon>Sphingobacteriia</taxon>
        <taxon>Sphingobacteriales</taxon>
        <taxon>Sphingobacteriaceae</taxon>
        <taxon>Mucilaginibacter</taxon>
    </lineage>
</organism>
<dbReference type="CDD" id="cd12797">
    <property type="entry name" value="M23_peptidase"/>
    <property type="match status" value="1"/>
</dbReference>
<protein>
    <submittedName>
        <fullName evidence="2">Peptidase M23</fullName>
    </submittedName>
</protein>
<evidence type="ECO:0000313" key="3">
    <source>
        <dbReference type="Proteomes" id="UP000286701"/>
    </source>
</evidence>
<comment type="caution">
    <text evidence="2">The sequence shown here is derived from an EMBL/GenBank/DDBJ whole genome shotgun (WGS) entry which is preliminary data.</text>
</comment>
<evidence type="ECO:0000313" key="2">
    <source>
        <dbReference type="EMBL" id="RWY46222.1"/>
    </source>
</evidence>
<dbReference type="EMBL" id="SBIW01000030">
    <property type="protein sequence ID" value="RWY46222.1"/>
    <property type="molecule type" value="Genomic_DNA"/>
</dbReference>
<dbReference type="InterPro" id="IPR016047">
    <property type="entry name" value="M23ase_b-sheet_dom"/>
</dbReference>
<dbReference type="Gene3D" id="2.70.70.10">
    <property type="entry name" value="Glucose Permease (Domain IIA)"/>
    <property type="match status" value="1"/>
</dbReference>
<sequence length="239" mass="26230">MGATEKLAAYLANYQGIVGKVVNFDPAVDKLFPLDLTAANTELDADMVADTEAFSQYINQKLAESNSRYAIGGYMEHRTMYARSVHFDTEGEPRRLHLGVDIWGDSGTPIYSPLAGTIHSFQDNNNFGDYGPTIILQHNVDGLTFYSLYGHLSRVSLIGLAIGQHIEAGQQIATLGNATENGHWPPHLHFQLMLDIGDAKGDYPGVGKYSEKAKHLQNIPDPALLLNASGLALYSFFMR</sequence>